<evidence type="ECO:0000256" key="1">
    <source>
        <dbReference type="SAM" id="MobiDB-lite"/>
    </source>
</evidence>
<dbReference type="Proteomes" id="UP000054770">
    <property type="component" value="Unassembled WGS sequence"/>
</dbReference>
<gene>
    <name evidence="2" type="ORF">AWB68_08064</name>
</gene>
<dbReference type="EMBL" id="FCON02000233">
    <property type="protein sequence ID" value="SAL86544.1"/>
    <property type="molecule type" value="Genomic_DNA"/>
</dbReference>
<reference evidence="2" key="1">
    <citation type="submission" date="2016-01" db="EMBL/GenBank/DDBJ databases">
        <authorList>
            <person name="Peeters C."/>
        </authorList>
    </citation>
    <scope>NUCLEOTIDE SEQUENCE [LARGE SCALE GENOMIC DNA]</scope>
    <source>
        <strain evidence="2">LMG 22940</strain>
    </source>
</reference>
<proteinExistence type="predicted"/>
<evidence type="ECO:0000313" key="3">
    <source>
        <dbReference type="Proteomes" id="UP000054770"/>
    </source>
</evidence>
<feature type="region of interest" description="Disordered" evidence="1">
    <location>
        <begin position="64"/>
        <end position="113"/>
    </location>
</feature>
<organism evidence="2 3">
    <name type="scientific">Caballeronia choica</name>
    <dbReference type="NCBI Taxonomy" id="326476"/>
    <lineage>
        <taxon>Bacteria</taxon>
        <taxon>Pseudomonadati</taxon>
        <taxon>Pseudomonadota</taxon>
        <taxon>Betaproteobacteria</taxon>
        <taxon>Burkholderiales</taxon>
        <taxon>Burkholderiaceae</taxon>
        <taxon>Caballeronia</taxon>
    </lineage>
</organism>
<dbReference type="AlphaFoldDB" id="A0A158KZJ8"/>
<protein>
    <submittedName>
        <fullName evidence="2">Uncharacterized protein</fullName>
    </submittedName>
</protein>
<evidence type="ECO:0000313" key="2">
    <source>
        <dbReference type="EMBL" id="SAL86544.1"/>
    </source>
</evidence>
<accession>A0A158KZJ8</accession>
<feature type="compositionally biased region" description="Basic and acidic residues" evidence="1">
    <location>
        <begin position="66"/>
        <end position="92"/>
    </location>
</feature>
<sequence length="150" mass="16675">MFGQVKIGTPEETCFKVAGLRPSLDQSGRFEVIETPVERAHRLQCASREQVTAGEDRCKRAFGIDGAREGGEDRASARRDLFDVSRSKRSSEDDPGQVGRVTPEGDDSSGIDGGFIHLAGRRVQLTLASNEALRDRHIQRSIFRQWIEFA</sequence>
<keyword evidence="3" id="KW-1185">Reference proteome</keyword>
<comment type="caution">
    <text evidence="2">The sequence shown here is derived from an EMBL/GenBank/DDBJ whole genome shotgun (WGS) entry which is preliminary data.</text>
</comment>
<name>A0A158KZJ8_9BURK</name>